<protein>
    <submittedName>
        <fullName evidence="1">Uncharacterized protein</fullName>
    </submittedName>
</protein>
<organism evidence="1 2">
    <name type="scientific">Plutella xylostella</name>
    <name type="common">Diamondback moth</name>
    <name type="synonym">Plutella maculipennis</name>
    <dbReference type="NCBI Taxonomy" id="51655"/>
    <lineage>
        <taxon>Eukaryota</taxon>
        <taxon>Metazoa</taxon>
        <taxon>Ecdysozoa</taxon>
        <taxon>Arthropoda</taxon>
        <taxon>Hexapoda</taxon>
        <taxon>Insecta</taxon>
        <taxon>Pterygota</taxon>
        <taxon>Neoptera</taxon>
        <taxon>Endopterygota</taxon>
        <taxon>Lepidoptera</taxon>
        <taxon>Glossata</taxon>
        <taxon>Ditrysia</taxon>
        <taxon>Yponomeutoidea</taxon>
        <taxon>Plutellidae</taxon>
        <taxon>Plutella</taxon>
    </lineage>
</organism>
<proteinExistence type="predicted"/>
<reference evidence="1 2" key="1">
    <citation type="submission" date="2021-06" db="EMBL/GenBank/DDBJ databases">
        <title>A haploid diamondback moth (Plutella xylostella L.) genome assembly resolves 31 chromosomes and identifies a diamide resistance mutation.</title>
        <authorList>
            <person name="Ward C.M."/>
            <person name="Perry K.D."/>
            <person name="Baker G."/>
            <person name="Powis K."/>
            <person name="Heckel D.G."/>
            <person name="Baxter S.W."/>
        </authorList>
    </citation>
    <scope>NUCLEOTIDE SEQUENCE [LARGE SCALE GENOMIC DNA]</scope>
    <source>
        <strain evidence="1 2">LV</strain>
        <tissue evidence="1">Single pupa</tissue>
    </source>
</reference>
<comment type="caution">
    <text evidence="1">The sequence shown here is derived from an EMBL/GenBank/DDBJ whole genome shotgun (WGS) entry which is preliminary data.</text>
</comment>
<gene>
    <name evidence="1" type="ORF">JYU34_014971</name>
</gene>
<name>A0ABQ7Q648_PLUXY</name>
<dbReference type="EMBL" id="JAHIBW010000020">
    <property type="protein sequence ID" value="KAG7300661.1"/>
    <property type="molecule type" value="Genomic_DNA"/>
</dbReference>
<dbReference type="Proteomes" id="UP000823941">
    <property type="component" value="Chromosome 20"/>
</dbReference>
<evidence type="ECO:0000313" key="1">
    <source>
        <dbReference type="EMBL" id="KAG7300661.1"/>
    </source>
</evidence>
<keyword evidence="2" id="KW-1185">Reference proteome</keyword>
<accession>A0ABQ7Q648</accession>
<evidence type="ECO:0000313" key="2">
    <source>
        <dbReference type="Proteomes" id="UP000823941"/>
    </source>
</evidence>
<sequence length="58" mass="6348">MASSHQIGSRKNCSECNNCNPPPTSTVHYFVAHLSTLPCKVLGTRQIACHLIMTPHSK</sequence>